<keyword evidence="2" id="KW-1185">Reference proteome</keyword>
<dbReference type="InterPro" id="IPR050587">
    <property type="entry name" value="GNT1/Glycosyltrans_8"/>
</dbReference>
<evidence type="ECO:0008006" key="3">
    <source>
        <dbReference type="Google" id="ProtNLM"/>
    </source>
</evidence>
<dbReference type="SUPFAM" id="SSF53448">
    <property type="entry name" value="Nucleotide-diphospho-sugar transferases"/>
    <property type="match status" value="1"/>
</dbReference>
<dbReference type="EMBL" id="BRXX01000256">
    <property type="protein sequence ID" value="GMI01022.1"/>
    <property type="molecule type" value="Genomic_DNA"/>
</dbReference>
<gene>
    <name evidence="1" type="ORF">TrVE_jg6237</name>
</gene>
<dbReference type="InterPro" id="IPR029044">
    <property type="entry name" value="Nucleotide-diphossugar_trans"/>
</dbReference>
<accession>A0A9W7C0L0</accession>
<evidence type="ECO:0000313" key="2">
    <source>
        <dbReference type="Proteomes" id="UP001165160"/>
    </source>
</evidence>
<name>A0A9W7C0L0_9STRA</name>
<dbReference type="Gene3D" id="3.90.550.10">
    <property type="entry name" value="Spore Coat Polysaccharide Biosynthesis Protein SpsA, Chain A"/>
    <property type="match status" value="1"/>
</dbReference>
<protein>
    <recommendedName>
        <fullName evidence="3">Glycosyltransferase family 8 protein</fullName>
    </recommendedName>
</protein>
<proteinExistence type="predicted"/>
<dbReference type="Proteomes" id="UP001165160">
    <property type="component" value="Unassembled WGS sequence"/>
</dbReference>
<organism evidence="1 2">
    <name type="scientific">Triparma verrucosa</name>
    <dbReference type="NCBI Taxonomy" id="1606542"/>
    <lineage>
        <taxon>Eukaryota</taxon>
        <taxon>Sar</taxon>
        <taxon>Stramenopiles</taxon>
        <taxon>Ochrophyta</taxon>
        <taxon>Bolidophyceae</taxon>
        <taxon>Parmales</taxon>
        <taxon>Triparmaceae</taxon>
        <taxon>Triparma</taxon>
    </lineage>
</organism>
<reference evidence="2" key="1">
    <citation type="journal article" date="2023" name="Commun. Biol.">
        <title>Genome analysis of Parmales, the sister group of diatoms, reveals the evolutionary specialization of diatoms from phago-mixotrophs to photoautotrophs.</title>
        <authorList>
            <person name="Ban H."/>
            <person name="Sato S."/>
            <person name="Yoshikawa S."/>
            <person name="Yamada K."/>
            <person name="Nakamura Y."/>
            <person name="Ichinomiya M."/>
            <person name="Sato N."/>
            <person name="Blanc-Mathieu R."/>
            <person name="Endo H."/>
            <person name="Kuwata A."/>
            <person name="Ogata H."/>
        </authorList>
    </citation>
    <scope>NUCLEOTIDE SEQUENCE [LARGE SCALE GENOMIC DNA]</scope>
    <source>
        <strain evidence="2">NIES 3699</strain>
    </source>
</reference>
<sequence length="392" mass="44602">MEFYFRLYQHTGDRKVEIKGQHFKSLQWTICVNIDKEDKEDTEKALGCLSFVDPALSLEAPYEITGSSKNLLVSINLLNNDGVVVAEAETNILLRLYDSSRIPHVTPADLYPRVVPPESEEEREKLAYFTLMYGDDYLPGLVTLHKSLKRVGSKYQLHVMIPEGTCGDVETGGETLKAIEDLGVKVVTVGGGVLEMLTEGGEEGAMAPQLGVGQWLKLALWRFTEFERIVYLDADTIVVANVDELLESRGRGVLDRFACVGDYFAGSVFVVTPSMELYRRLVKEARGRRYLYGEQDFLNDFFRKDEDRVVLSSMHYNCPAEDFGYEDRIAMPTKTCKIVEFASCNRQAGAGVRWKPWMIDDYLLVEGAKICRRAPTEQFWELVGLWREIYYE</sequence>
<comment type="caution">
    <text evidence="1">The sequence shown here is derived from an EMBL/GenBank/DDBJ whole genome shotgun (WGS) entry which is preliminary data.</text>
</comment>
<dbReference type="PANTHER" id="PTHR11183">
    <property type="entry name" value="GLYCOGENIN SUBFAMILY MEMBER"/>
    <property type="match status" value="1"/>
</dbReference>
<dbReference type="AlphaFoldDB" id="A0A9W7C0L0"/>
<evidence type="ECO:0000313" key="1">
    <source>
        <dbReference type="EMBL" id="GMI01022.1"/>
    </source>
</evidence>